<accession>A0A9I9EED7</accession>
<evidence type="ECO:0000313" key="3">
    <source>
        <dbReference type="EnsemblPlants" id="MELO3C032626.2.1"/>
    </source>
</evidence>
<dbReference type="Gene3D" id="3.40.30.10">
    <property type="entry name" value="Glutaredoxin"/>
    <property type="match status" value="1"/>
</dbReference>
<feature type="domain" description="Thioredoxin" evidence="2">
    <location>
        <begin position="46"/>
        <end position="103"/>
    </location>
</feature>
<name>A0A9I9EED7_CUCME</name>
<proteinExistence type="predicted"/>
<organism evidence="3">
    <name type="scientific">Cucumis melo</name>
    <name type="common">Muskmelon</name>
    <dbReference type="NCBI Taxonomy" id="3656"/>
    <lineage>
        <taxon>Eukaryota</taxon>
        <taxon>Viridiplantae</taxon>
        <taxon>Streptophyta</taxon>
        <taxon>Embryophyta</taxon>
        <taxon>Tracheophyta</taxon>
        <taxon>Spermatophyta</taxon>
        <taxon>Magnoliopsida</taxon>
        <taxon>eudicotyledons</taxon>
        <taxon>Gunneridae</taxon>
        <taxon>Pentapetalae</taxon>
        <taxon>rosids</taxon>
        <taxon>fabids</taxon>
        <taxon>Cucurbitales</taxon>
        <taxon>Cucurbitaceae</taxon>
        <taxon>Benincaseae</taxon>
        <taxon>Cucumis</taxon>
    </lineage>
</organism>
<dbReference type="Pfam" id="PF00085">
    <property type="entry name" value="Thioredoxin"/>
    <property type="match status" value="1"/>
</dbReference>
<dbReference type="InterPro" id="IPR001611">
    <property type="entry name" value="Leu-rich_rpt"/>
</dbReference>
<dbReference type="PANTHER" id="PTHR46115">
    <property type="entry name" value="THIOREDOXIN-LIKE PROTEIN 1"/>
    <property type="match status" value="1"/>
</dbReference>
<keyword evidence="1" id="KW-1015">Disulfide bond</keyword>
<evidence type="ECO:0000259" key="2">
    <source>
        <dbReference type="Pfam" id="PF00085"/>
    </source>
</evidence>
<dbReference type="AlphaFoldDB" id="A0A9I9EED7"/>
<dbReference type="InterPro" id="IPR013766">
    <property type="entry name" value="Thioredoxin_domain"/>
</dbReference>
<protein>
    <recommendedName>
        <fullName evidence="2">Thioredoxin domain-containing protein</fullName>
    </recommendedName>
</protein>
<dbReference type="Pfam" id="PF00560">
    <property type="entry name" value="LRR_1"/>
    <property type="match status" value="1"/>
</dbReference>
<dbReference type="Gramene" id="MELO3C032626.2.1">
    <property type="protein sequence ID" value="MELO3C032626.2.1"/>
    <property type="gene ID" value="MELO3C032626.2"/>
</dbReference>
<dbReference type="CDD" id="cd02947">
    <property type="entry name" value="TRX_family"/>
    <property type="match status" value="1"/>
</dbReference>
<dbReference type="EnsemblPlants" id="MELO3C032626.2.1">
    <property type="protein sequence ID" value="MELO3C032626.2.1"/>
    <property type="gene ID" value="MELO3C032626.2"/>
</dbReference>
<reference evidence="3" key="1">
    <citation type="submission" date="2023-03" db="UniProtKB">
        <authorList>
            <consortium name="EnsemblPlants"/>
        </authorList>
    </citation>
    <scope>IDENTIFICATION</scope>
</reference>
<sequence length="180" mass="20161">NNNISGPIPIELGTVPLLQTLDLSNNRFSGLIPTSFAQLNGLHYMLNKYLDVVFLKLDCNQDNKPLAKELRIKLVPTFKILKDMKVVKEVTGAKFDDLVHAIDTQAEQSVQESTTTFEKLARVQNHPPGKSAAELLISIIRHKQMWNSSLKDVRDSNSRRAHFTCSAKGTDFKMIEVISG</sequence>
<evidence type="ECO:0000256" key="1">
    <source>
        <dbReference type="ARBA" id="ARBA00023157"/>
    </source>
</evidence>
<dbReference type="SUPFAM" id="SSF52833">
    <property type="entry name" value="Thioredoxin-like"/>
    <property type="match status" value="1"/>
</dbReference>
<dbReference type="InterPro" id="IPR036249">
    <property type="entry name" value="Thioredoxin-like_sf"/>
</dbReference>
<dbReference type="SUPFAM" id="SSF52058">
    <property type="entry name" value="L domain-like"/>
    <property type="match status" value="1"/>
</dbReference>